<dbReference type="InterPro" id="IPR007446">
    <property type="entry name" value="PilP"/>
</dbReference>
<dbReference type="EMBL" id="CP016397">
    <property type="protein sequence ID" value="ASQ45466.1"/>
    <property type="molecule type" value="Genomic_DNA"/>
</dbReference>
<dbReference type="OrthoDB" id="5653931at2"/>
<organism evidence="1 2">
    <name type="scientific">Legionella clemsonensis</name>
    <dbReference type="NCBI Taxonomy" id="1867846"/>
    <lineage>
        <taxon>Bacteria</taxon>
        <taxon>Pseudomonadati</taxon>
        <taxon>Pseudomonadota</taxon>
        <taxon>Gammaproteobacteria</taxon>
        <taxon>Legionellales</taxon>
        <taxon>Legionellaceae</taxon>
        <taxon>Legionella</taxon>
    </lineage>
</organism>
<gene>
    <name evidence="1" type="ORF">clem_04540</name>
</gene>
<dbReference type="PROSITE" id="PS51257">
    <property type="entry name" value="PROKAR_LIPOPROTEIN"/>
    <property type="match status" value="1"/>
</dbReference>
<protein>
    <submittedName>
        <fullName evidence="1">Pilus assembly protein, PilP</fullName>
    </submittedName>
</protein>
<dbReference type="KEGG" id="lcd:clem_04540"/>
<dbReference type="Proteomes" id="UP000201728">
    <property type="component" value="Chromosome"/>
</dbReference>
<reference evidence="2" key="1">
    <citation type="submission" date="2016-07" db="EMBL/GenBank/DDBJ databases">
        <authorList>
            <person name="Florea S."/>
            <person name="Webb J.S."/>
            <person name="Jaromczyk J."/>
            <person name="Schardl C.L."/>
        </authorList>
    </citation>
    <scope>NUCLEOTIDE SEQUENCE [LARGE SCALE GENOMIC DNA]</scope>
    <source>
        <strain evidence="2">CDC-D5610</strain>
    </source>
</reference>
<name>A0A222P0W3_9GAMM</name>
<dbReference type="Pfam" id="PF04351">
    <property type="entry name" value="PilP"/>
    <property type="match status" value="1"/>
</dbReference>
<dbReference type="Gene3D" id="2.30.30.830">
    <property type="match status" value="1"/>
</dbReference>
<sequence>MIFKKRITLIILILMVTSCSETDKELTQYFQKIKNRKVPFHEDTPLLKLLAKFDYPLGNKRNPFLYNFEDNKKVEESSSRPLLKEFFFNSLQFVGLLCSSEKSWILIKNPAGKITAIKPGDHIARENIELIKIKKKELLFRAQNFVEGKWQQQTVKVSLKNKNRS</sequence>
<keyword evidence="2" id="KW-1185">Reference proteome</keyword>
<dbReference type="RefSeq" id="WP_094090518.1">
    <property type="nucleotide sequence ID" value="NZ_CP016397.1"/>
</dbReference>
<dbReference type="AlphaFoldDB" id="A0A222P0W3"/>
<proteinExistence type="predicted"/>
<evidence type="ECO:0000313" key="2">
    <source>
        <dbReference type="Proteomes" id="UP000201728"/>
    </source>
</evidence>
<evidence type="ECO:0000313" key="1">
    <source>
        <dbReference type="EMBL" id="ASQ45466.1"/>
    </source>
</evidence>
<accession>A0A222P0W3</accession>